<comment type="caution">
    <text evidence="1">The sequence shown here is derived from an EMBL/GenBank/DDBJ whole genome shotgun (WGS) entry which is preliminary data.</text>
</comment>
<evidence type="ECO:0000313" key="2">
    <source>
        <dbReference type="Proteomes" id="UP001151760"/>
    </source>
</evidence>
<sequence>MNDPNMTKEEYIKLEEEKARRRGRVFNWQTATYGKIRDALQCKSQVSTPVNDEIDFRISFDESDDEDYTIICDKNSFSYKMISINDLKMDSENDNEKVVPSIPSPEPAISCFGDLDFFKYFENEFPAIVYNDAQMSKSDLLTEPTLNPQHIDKFDLNDETSVSEFNDLFHFNIICPDDLKLKKDNDNNEIDITQSSEGNEIIHGSCVLSETNMALQPREQRHPFLRYEGLQYTDSDIVDFESRLTRIHRREVHRVQVFDFGGLPDLVAEGLSTRIPSYLQQFRDMILGCAIVDCFLYARRLRSRPEKDVWIVCCWEEENGSFVGRQFVARLAEYFGLLTAKILGGLTVIATKLPIIDMGELVSWYPAIAEDAPAIEEGDQAIPAP</sequence>
<proteinExistence type="predicted"/>
<keyword evidence="2" id="KW-1185">Reference proteome</keyword>
<gene>
    <name evidence="1" type="ORF">Tco_0926013</name>
</gene>
<protein>
    <submittedName>
        <fullName evidence="1">Uncharacterized protein</fullName>
    </submittedName>
</protein>
<reference evidence="1" key="1">
    <citation type="journal article" date="2022" name="Int. J. Mol. Sci.">
        <title>Draft Genome of Tanacetum Coccineum: Genomic Comparison of Closely Related Tanacetum-Family Plants.</title>
        <authorList>
            <person name="Yamashiro T."/>
            <person name="Shiraishi A."/>
            <person name="Nakayama K."/>
            <person name="Satake H."/>
        </authorList>
    </citation>
    <scope>NUCLEOTIDE SEQUENCE</scope>
</reference>
<accession>A0ABQ5DET5</accession>
<evidence type="ECO:0000313" key="1">
    <source>
        <dbReference type="EMBL" id="GJT35594.1"/>
    </source>
</evidence>
<name>A0ABQ5DET5_9ASTR</name>
<reference evidence="1" key="2">
    <citation type="submission" date="2022-01" db="EMBL/GenBank/DDBJ databases">
        <authorList>
            <person name="Yamashiro T."/>
            <person name="Shiraishi A."/>
            <person name="Satake H."/>
            <person name="Nakayama K."/>
        </authorList>
    </citation>
    <scope>NUCLEOTIDE SEQUENCE</scope>
</reference>
<dbReference type="EMBL" id="BQNB010015062">
    <property type="protein sequence ID" value="GJT35594.1"/>
    <property type="molecule type" value="Genomic_DNA"/>
</dbReference>
<dbReference type="Proteomes" id="UP001151760">
    <property type="component" value="Unassembled WGS sequence"/>
</dbReference>
<organism evidence="1 2">
    <name type="scientific">Tanacetum coccineum</name>
    <dbReference type="NCBI Taxonomy" id="301880"/>
    <lineage>
        <taxon>Eukaryota</taxon>
        <taxon>Viridiplantae</taxon>
        <taxon>Streptophyta</taxon>
        <taxon>Embryophyta</taxon>
        <taxon>Tracheophyta</taxon>
        <taxon>Spermatophyta</taxon>
        <taxon>Magnoliopsida</taxon>
        <taxon>eudicotyledons</taxon>
        <taxon>Gunneridae</taxon>
        <taxon>Pentapetalae</taxon>
        <taxon>asterids</taxon>
        <taxon>campanulids</taxon>
        <taxon>Asterales</taxon>
        <taxon>Asteraceae</taxon>
        <taxon>Asteroideae</taxon>
        <taxon>Anthemideae</taxon>
        <taxon>Anthemidinae</taxon>
        <taxon>Tanacetum</taxon>
    </lineage>
</organism>